<feature type="domain" description="Myb-like" evidence="2">
    <location>
        <begin position="548"/>
        <end position="604"/>
    </location>
</feature>
<feature type="compositionally biased region" description="Polar residues" evidence="1">
    <location>
        <begin position="1"/>
        <end position="17"/>
    </location>
</feature>
<dbReference type="InterPro" id="IPR017930">
    <property type="entry name" value="Myb_dom"/>
</dbReference>
<feature type="compositionally biased region" description="Polar residues" evidence="1">
    <location>
        <begin position="29"/>
        <end position="52"/>
    </location>
</feature>
<comment type="caution">
    <text evidence="4">The sequence shown here is derived from an EMBL/GenBank/DDBJ whole genome shotgun (WGS) entry which is preliminary data.</text>
</comment>
<reference evidence="4 5" key="1">
    <citation type="submission" date="2022-11" db="EMBL/GenBank/DDBJ databases">
        <title>Mucor velutinosus strain NIH1002 WGS.</title>
        <authorList>
            <person name="Subramanian P."/>
            <person name="Mullikin J.C."/>
            <person name="Segre J.A."/>
            <person name="Zelazny A.M."/>
        </authorList>
    </citation>
    <scope>NUCLEOTIDE SEQUENCE [LARGE SCALE GENOMIC DNA]</scope>
    <source>
        <strain evidence="4 5">NIH1002</strain>
    </source>
</reference>
<feature type="compositionally biased region" description="Polar residues" evidence="1">
    <location>
        <begin position="252"/>
        <end position="264"/>
    </location>
</feature>
<name>A0AAN7HX29_9FUNG</name>
<feature type="region of interest" description="Disordered" evidence="1">
    <location>
        <begin position="616"/>
        <end position="643"/>
    </location>
</feature>
<dbReference type="RefSeq" id="XP_064678084.1">
    <property type="nucleotide sequence ID" value="XM_064831804.1"/>
</dbReference>
<accession>A0AAN7HX29</accession>
<feature type="compositionally biased region" description="Polar residues" evidence="1">
    <location>
        <begin position="618"/>
        <end position="643"/>
    </location>
</feature>
<feature type="region of interest" description="Disordered" evidence="1">
    <location>
        <begin position="291"/>
        <end position="326"/>
    </location>
</feature>
<feature type="compositionally biased region" description="Polar residues" evidence="1">
    <location>
        <begin position="461"/>
        <end position="474"/>
    </location>
</feature>
<dbReference type="CDD" id="cd00167">
    <property type="entry name" value="SANT"/>
    <property type="match status" value="1"/>
</dbReference>
<evidence type="ECO:0008006" key="6">
    <source>
        <dbReference type="Google" id="ProtNLM"/>
    </source>
</evidence>
<sequence>MFNSSALSPNTPPTMSRTQKEQDAANSLVELQQIFSSNDNTMQPNSGINSPAKSPIEPNHPATTTSHYINPQQYPRDASATISPFSQQAPHPPGYELIMLPSIYRQRESAVRSSLSRSLPAFGSLVHKEDKELRRESAIQNDRPFPQRQAQLPSRKQLKLFQAQYRSVYQVHHSHQGPSFQSRLPHRLPQLTPAQAFAHVHAQAYYLAHARAQTFGYPQQQQHQHQQPSPINNQQQPIMNHYVRALEDRHNNQPWPESNSNKSSRPARANDPTSMQTSFSIRGNGIHIQRSTLHPDQQPTPSIPSRQHQATDRSSSQQQMAHQKQQRLAAVCSRKSNIQAAPCNLDQQGMSRSKTSLNPVTFCHPTTNITHQVYNQREAIQQQAHRQHQQAHKQAVHQVNQHFKQQHANQQHRYHLQQHQQAMHQSMESSRQTREEIAQQESLPHCQPFTQRQPQQEQRAITISPSTTSETVLTTEAEEDEDEEMYGLEEDDEEDDEYFEEGDDSDPEFQGASKLKKHSGHSSNSGSSNHHHHDSNGSSSHTRNKKGKYVKEKPRWTAEMRESLLKAVITYKNLDDMTSFHWSQIGKQVGRSGKACKDQWRRALLPKIQHTFDRCDQDFNTGTPGASSYPASLQPQQQRNNKQ</sequence>
<keyword evidence="5" id="KW-1185">Reference proteome</keyword>
<dbReference type="Proteomes" id="UP001304243">
    <property type="component" value="Unassembled WGS sequence"/>
</dbReference>
<feature type="compositionally biased region" description="Low complexity" evidence="1">
    <location>
        <begin position="447"/>
        <end position="459"/>
    </location>
</feature>
<dbReference type="InterPro" id="IPR001005">
    <property type="entry name" value="SANT/Myb"/>
</dbReference>
<dbReference type="SMART" id="SM00717">
    <property type="entry name" value="SANT"/>
    <property type="match status" value="1"/>
</dbReference>
<dbReference type="InterPro" id="IPR009057">
    <property type="entry name" value="Homeodomain-like_sf"/>
</dbReference>
<feature type="domain" description="HTH myb-type" evidence="3">
    <location>
        <begin position="581"/>
        <end position="608"/>
    </location>
</feature>
<dbReference type="EMBL" id="JASEJX010000030">
    <property type="protein sequence ID" value="KAK4511418.1"/>
    <property type="molecule type" value="Genomic_DNA"/>
</dbReference>
<dbReference type="SUPFAM" id="SSF46689">
    <property type="entry name" value="Homeodomain-like"/>
    <property type="match status" value="1"/>
</dbReference>
<dbReference type="GeneID" id="89956319"/>
<dbReference type="PROSITE" id="PS51294">
    <property type="entry name" value="HTH_MYB"/>
    <property type="match status" value="1"/>
</dbReference>
<dbReference type="Gene3D" id="1.10.10.60">
    <property type="entry name" value="Homeodomain-like"/>
    <property type="match status" value="1"/>
</dbReference>
<feature type="region of interest" description="Disordered" evidence="1">
    <location>
        <begin position="1"/>
        <end position="71"/>
    </location>
</feature>
<feature type="region of interest" description="Disordered" evidence="1">
    <location>
        <begin position="404"/>
        <end position="557"/>
    </location>
</feature>
<feature type="compositionally biased region" description="Polar residues" evidence="1">
    <location>
        <begin position="291"/>
        <end position="308"/>
    </location>
</feature>
<evidence type="ECO:0000256" key="1">
    <source>
        <dbReference type="SAM" id="MobiDB-lite"/>
    </source>
</evidence>
<dbReference type="PROSITE" id="PS50090">
    <property type="entry name" value="MYB_LIKE"/>
    <property type="match status" value="1"/>
</dbReference>
<evidence type="ECO:0000259" key="3">
    <source>
        <dbReference type="PROSITE" id="PS51294"/>
    </source>
</evidence>
<feature type="compositionally biased region" description="Acidic residues" evidence="1">
    <location>
        <begin position="476"/>
        <end position="507"/>
    </location>
</feature>
<evidence type="ECO:0000313" key="4">
    <source>
        <dbReference type="EMBL" id="KAK4511418.1"/>
    </source>
</evidence>
<dbReference type="AlphaFoldDB" id="A0AAN7HX29"/>
<evidence type="ECO:0000259" key="2">
    <source>
        <dbReference type="PROSITE" id="PS50090"/>
    </source>
</evidence>
<feature type="region of interest" description="Disordered" evidence="1">
    <location>
        <begin position="250"/>
        <end position="279"/>
    </location>
</feature>
<dbReference type="Pfam" id="PF13921">
    <property type="entry name" value="Myb_DNA-bind_6"/>
    <property type="match status" value="1"/>
</dbReference>
<feature type="compositionally biased region" description="Low complexity" evidence="1">
    <location>
        <begin position="314"/>
        <end position="323"/>
    </location>
</feature>
<evidence type="ECO:0000313" key="5">
    <source>
        <dbReference type="Proteomes" id="UP001304243"/>
    </source>
</evidence>
<protein>
    <recommendedName>
        <fullName evidence="6">Myb-like domain-containing protein</fullName>
    </recommendedName>
</protein>
<organism evidence="4 5">
    <name type="scientific">Mucor velutinosus</name>
    <dbReference type="NCBI Taxonomy" id="708070"/>
    <lineage>
        <taxon>Eukaryota</taxon>
        <taxon>Fungi</taxon>
        <taxon>Fungi incertae sedis</taxon>
        <taxon>Mucoromycota</taxon>
        <taxon>Mucoromycotina</taxon>
        <taxon>Mucoromycetes</taxon>
        <taxon>Mucorales</taxon>
        <taxon>Mucorineae</taxon>
        <taxon>Mucoraceae</taxon>
        <taxon>Mucor</taxon>
    </lineage>
</organism>
<gene>
    <name evidence="4" type="ORF">ATC70_012633</name>
</gene>
<proteinExistence type="predicted"/>
<feature type="compositionally biased region" description="Polar residues" evidence="1">
    <location>
        <begin position="61"/>
        <end position="71"/>
    </location>
</feature>